<feature type="domain" description="Thioester reductase (TE)" evidence="7">
    <location>
        <begin position="81"/>
        <end position="352"/>
    </location>
</feature>
<dbReference type="Pfam" id="PF03015">
    <property type="entry name" value="Sterile"/>
    <property type="match status" value="1"/>
</dbReference>
<comment type="catalytic activity">
    <reaction evidence="4">
        <text>a long-chain fatty acyl-CoA + 2 NADPH + 2 H(+) = a long-chain primary fatty alcohol + 2 NADP(+) + CoA</text>
        <dbReference type="Rhea" id="RHEA:52716"/>
        <dbReference type="ChEBI" id="CHEBI:15378"/>
        <dbReference type="ChEBI" id="CHEBI:57287"/>
        <dbReference type="ChEBI" id="CHEBI:57783"/>
        <dbReference type="ChEBI" id="CHEBI:58349"/>
        <dbReference type="ChEBI" id="CHEBI:77396"/>
        <dbReference type="ChEBI" id="CHEBI:83139"/>
        <dbReference type="EC" id="1.2.1.84"/>
    </reaction>
</comment>
<name>A0ABN7AKE9_9HEMI</name>
<sequence length="583" mass="65444">MKDVSFPAPHIGAGETQDAPGSPRIPSVGGSFVDLFLRRTLVQPSSSSSDRTAFRRSLQPLSTTRMEMGIPDFYRGRSIFVTGGSGFMGKVLIEKLLRSCPELETIYVLIRPKRGQQVAGRFTDLLETKIFDWLRENRKHALSKVIAVAGDITKPNLGLSPEDQEMLADEVSVVFHAAATVKFDEALKLSVALNLTGTKTLLQLCEKMKNLESVVHVSTAYCNCNLSEDVLEQLYPPPAKPEDIMQLVELLDDNVLSNITPMLLKDLPNTYTFTKALAEHVVYEKSGRLPIAVFRPSIVTGACKEPLPGWIDNLNGPTGLIAGVGKGVLRSLLCHRNTIADFIPVDTAINCMIAIAWHTAVTRPNNILFYNCTTGSSNPLYWRDIEVRGLECILKYPCKEMLWYPGGSFKTSPVLNEIHTLMVQILPAYLHDGIARITGKKPIMVRLQEKLRKATGTITFFLTKEFKFCNNNVLELYRRLSPQDKQTFCFDINGIDWQEYIETYVMGTRRYILKEDPSSLPESRTNLRKLYLLHRATQLLMFTFVFWGVVLRSNTARSTLYQISSILFRTLTSLSRAFASGGR</sequence>
<comment type="function">
    <text evidence="4">Catalyzes the reduction of fatty acyl-CoA to fatty alcohols.</text>
</comment>
<keyword evidence="4" id="KW-0521">NADP</keyword>
<evidence type="ECO:0000256" key="5">
    <source>
        <dbReference type="SAM" id="MobiDB-lite"/>
    </source>
</evidence>
<evidence type="ECO:0000313" key="9">
    <source>
        <dbReference type="Proteomes" id="UP001307889"/>
    </source>
</evidence>
<dbReference type="EC" id="1.2.1.84" evidence="4"/>
<dbReference type="SUPFAM" id="SSF51735">
    <property type="entry name" value="NAD(P)-binding Rossmann-fold domains"/>
    <property type="match status" value="1"/>
</dbReference>
<evidence type="ECO:0000313" key="8">
    <source>
        <dbReference type="EMBL" id="BES91894.1"/>
    </source>
</evidence>
<feature type="region of interest" description="Disordered" evidence="5">
    <location>
        <begin position="1"/>
        <end position="24"/>
    </location>
</feature>
<dbReference type="Pfam" id="PF07993">
    <property type="entry name" value="NAD_binding_4"/>
    <property type="match status" value="1"/>
</dbReference>
<dbReference type="InterPro" id="IPR026055">
    <property type="entry name" value="FAR"/>
</dbReference>
<dbReference type="CDD" id="cd05236">
    <property type="entry name" value="FAR-N_SDR_e"/>
    <property type="match status" value="1"/>
</dbReference>
<evidence type="ECO:0000256" key="3">
    <source>
        <dbReference type="ARBA" id="ARBA00023098"/>
    </source>
</evidence>
<dbReference type="EMBL" id="AP028911">
    <property type="protein sequence ID" value="BES91894.1"/>
    <property type="molecule type" value="Genomic_DNA"/>
</dbReference>
<reference evidence="8 9" key="1">
    <citation type="submission" date="2023-09" db="EMBL/GenBank/DDBJ databases">
        <title>Nesidiocoris tenuis whole genome shotgun sequence.</title>
        <authorList>
            <person name="Shibata T."/>
            <person name="Shimoda M."/>
            <person name="Kobayashi T."/>
            <person name="Uehara T."/>
        </authorList>
    </citation>
    <scope>NUCLEOTIDE SEQUENCE [LARGE SCALE GENOMIC DNA]</scope>
    <source>
        <strain evidence="8 9">Japan</strain>
    </source>
</reference>
<dbReference type="Proteomes" id="UP001307889">
    <property type="component" value="Chromosome 3"/>
</dbReference>
<keyword evidence="3 4" id="KW-0443">Lipid metabolism</keyword>
<evidence type="ECO:0000256" key="4">
    <source>
        <dbReference type="RuleBase" id="RU363097"/>
    </source>
</evidence>
<dbReference type="InterPro" id="IPR033640">
    <property type="entry name" value="FAR_C"/>
</dbReference>
<keyword evidence="9" id="KW-1185">Reference proteome</keyword>
<keyword evidence="4" id="KW-0560">Oxidoreductase</keyword>
<feature type="domain" description="Fatty acyl-CoA reductase C-terminal" evidence="6">
    <location>
        <begin position="424"/>
        <end position="515"/>
    </location>
</feature>
<comment type="similarity">
    <text evidence="1 4">Belongs to the fatty acyl-CoA reductase family.</text>
</comment>
<evidence type="ECO:0000259" key="6">
    <source>
        <dbReference type="Pfam" id="PF03015"/>
    </source>
</evidence>
<evidence type="ECO:0000259" key="7">
    <source>
        <dbReference type="Pfam" id="PF07993"/>
    </source>
</evidence>
<proteinExistence type="inferred from homology"/>
<dbReference type="CDD" id="cd09071">
    <property type="entry name" value="FAR_C"/>
    <property type="match status" value="1"/>
</dbReference>
<evidence type="ECO:0000256" key="1">
    <source>
        <dbReference type="ARBA" id="ARBA00005928"/>
    </source>
</evidence>
<dbReference type="InterPro" id="IPR036291">
    <property type="entry name" value="NAD(P)-bd_dom_sf"/>
</dbReference>
<dbReference type="PANTHER" id="PTHR11011:SF116">
    <property type="entry name" value="FATTY ACYL-COA REDUCTASE CG5065-RELATED"/>
    <property type="match status" value="1"/>
</dbReference>
<keyword evidence="2 4" id="KW-0444">Lipid biosynthesis</keyword>
<dbReference type="InterPro" id="IPR013120">
    <property type="entry name" value="FAR_NAD-bd"/>
</dbReference>
<evidence type="ECO:0000256" key="2">
    <source>
        <dbReference type="ARBA" id="ARBA00022516"/>
    </source>
</evidence>
<organism evidence="8 9">
    <name type="scientific">Nesidiocoris tenuis</name>
    <dbReference type="NCBI Taxonomy" id="355587"/>
    <lineage>
        <taxon>Eukaryota</taxon>
        <taxon>Metazoa</taxon>
        <taxon>Ecdysozoa</taxon>
        <taxon>Arthropoda</taxon>
        <taxon>Hexapoda</taxon>
        <taxon>Insecta</taxon>
        <taxon>Pterygota</taxon>
        <taxon>Neoptera</taxon>
        <taxon>Paraneoptera</taxon>
        <taxon>Hemiptera</taxon>
        <taxon>Heteroptera</taxon>
        <taxon>Panheteroptera</taxon>
        <taxon>Cimicomorpha</taxon>
        <taxon>Miridae</taxon>
        <taxon>Dicyphina</taxon>
        <taxon>Nesidiocoris</taxon>
    </lineage>
</organism>
<protein>
    <recommendedName>
        <fullName evidence="4">Fatty acyl-CoA reductase</fullName>
        <ecNumber evidence="4">1.2.1.84</ecNumber>
    </recommendedName>
</protein>
<dbReference type="PANTHER" id="PTHR11011">
    <property type="entry name" value="MALE STERILITY PROTEIN 2-RELATED"/>
    <property type="match status" value="1"/>
</dbReference>
<dbReference type="Gene3D" id="3.40.50.720">
    <property type="entry name" value="NAD(P)-binding Rossmann-like Domain"/>
    <property type="match status" value="1"/>
</dbReference>
<gene>
    <name evidence="8" type="ORF">NTJ_04702</name>
</gene>
<accession>A0ABN7AKE9</accession>